<gene>
    <name evidence="7" type="ORF">EV213_11121</name>
</gene>
<dbReference type="Proteomes" id="UP000295632">
    <property type="component" value="Unassembled WGS sequence"/>
</dbReference>
<evidence type="ECO:0000259" key="6">
    <source>
        <dbReference type="Pfam" id="PF01578"/>
    </source>
</evidence>
<dbReference type="Pfam" id="PF01578">
    <property type="entry name" value="Cytochrom_C_asm"/>
    <property type="match status" value="1"/>
</dbReference>
<reference evidence="7 8" key="1">
    <citation type="submission" date="2019-03" db="EMBL/GenBank/DDBJ databases">
        <title>Genomic Encyclopedia of Type Strains, Phase IV (KMG-IV): sequencing the most valuable type-strain genomes for metagenomic binning, comparative biology and taxonomic classification.</title>
        <authorList>
            <person name="Goeker M."/>
        </authorList>
    </citation>
    <scope>NUCLEOTIDE SEQUENCE [LARGE SCALE GENOMIC DNA]</scope>
    <source>
        <strain evidence="7 8">DSM 28697</strain>
    </source>
</reference>
<keyword evidence="8" id="KW-1185">Reference proteome</keyword>
<dbReference type="EMBL" id="SNYJ01000011">
    <property type="protein sequence ID" value="TDQ37943.1"/>
    <property type="molecule type" value="Genomic_DNA"/>
</dbReference>
<feature type="transmembrane region" description="Helical" evidence="5">
    <location>
        <begin position="135"/>
        <end position="160"/>
    </location>
</feature>
<feature type="transmembrane region" description="Helical" evidence="5">
    <location>
        <begin position="6"/>
        <end position="28"/>
    </location>
</feature>
<accession>A0A4R6TZX4</accession>
<proteinExistence type="predicted"/>
<keyword evidence="3 5" id="KW-1133">Transmembrane helix</keyword>
<feature type="transmembrane region" description="Helical" evidence="5">
    <location>
        <begin position="223"/>
        <end position="241"/>
    </location>
</feature>
<evidence type="ECO:0000313" key="8">
    <source>
        <dbReference type="Proteomes" id="UP000295632"/>
    </source>
</evidence>
<feature type="transmembrane region" description="Helical" evidence="5">
    <location>
        <begin position="40"/>
        <end position="61"/>
    </location>
</feature>
<dbReference type="InterPro" id="IPR045062">
    <property type="entry name" value="Cyt_c_biogenesis_CcsA/CcmC"/>
</dbReference>
<sequence length="279" mass="32527">MMMIDPSLRWLFDAAVILYALSILFYFIDFVQNNRKASRIAFWLLAVVWVLQTTFFILKMIEMGRFPVLSMFEGMYFYTWLLVTFSLVMNRLIRVAFAVLFTNIVGFCFLVLHLFSPQQYESAMLSEKLMSELAILHIAMAFIAYGAFTLAFVFSLLYVLQYKWLKKRQWGTKLQRLSDLSHLEKLSFVFTILGVPLLFLSLILGTFWASLTVAHFQWYDPKVVGSFLVLAVYSVLLFWKASGRLFGLSMAKWTFISFCVLVANFYLVGIFSRFHIWSA</sequence>
<name>A0A4R6TZX4_9BACI</name>
<dbReference type="RefSeq" id="WP_341770352.1">
    <property type="nucleotide sequence ID" value="NZ_SNYJ01000011.1"/>
</dbReference>
<dbReference type="InterPro" id="IPR002541">
    <property type="entry name" value="Cyt_c_assembly"/>
</dbReference>
<feature type="transmembrane region" description="Helical" evidence="5">
    <location>
        <begin position="67"/>
        <end position="88"/>
    </location>
</feature>
<evidence type="ECO:0000313" key="7">
    <source>
        <dbReference type="EMBL" id="TDQ37943.1"/>
    </source>
</evidence>
<keyword evidence="2 5" id="KW-0812">Transmembrane</keyword>
<dbReference type="PANTHER" id="PTHR30071">
    <property type="entry name" value="HEME EXPORTER PROTEIN C"/>
    <property type="match status" value="1"/>
</dbReference>
<comment type="caution">
    <text evidence="7">The sequence shown here is derived from an EMBL/GenBank/DDBJ whole genome shotgun (WGS) entry which is preliminary data.</text>
</comment>
<organism evidence="7 8">
    <name type="scientific">Aureibacillus halotolerans</name>
    <dbReference type="NCBI Taxonomy" id="1508390"/>
    <lineage>
        <taxon>Bacteria</taxon>
        <taxon>Bacillati</taxon>
        <taxon>Bacillota</taxon>
        <taxon>Bacilli</taxon>
        <taxon>Bacillales</taxon>
        <taxon>Bacillaceae</taxon>
        <taxon>Aureibacillus</taxon>
    </lineage>
</organism>
<feature type="transmembrane region" description="Helical" evidence="5">
    <location>
        <begin position="186"/>
        <end position="211"/>
    </location>
</feature>
<dbReference type="PANTHER" id="PTHR30071:SF15">
    <property type="entry name" value="PROTEIN HEMX"/>
    <property type="match status" value="1"/>
</dbReference>
<feature type="transmembrane region" description="Helical" evidence="5">
    <location>
        <begin position="95"/>
        <end position="115"/>
    </location>
</feature>
<dbReference type="GO" id="GO:0017004">
    <property type="term" value="P:cytochrome complex assembly"/>
    <property type="evidence" value="ECO:0007669"/>
    <property type="project" value="InterPro"/>
</dbReference>
<evidence type="ECO:0000256" key="4">
    <source>
        <dbReference type="ARBA" id="ARBA00023136"/>
    </source>
</evidence>
<evidence type="ECO:0000256" key="3">
    <source>
        <dbReference type="ARBA" id="ARBA00022989"/>
    </source>
</evidence>
<dbReference type="GO" id="GO:0020037">
    <property type="term" value="F:heme binding"/>
    <property type="evidence" value="ECO:0007669"/>
    <property type="project" value="InterPro"/>
</dbReference>
<evidence type="ECO:0000256" key="1">
    <source>
        <dbReference type="ARBA" id="ARBA00004141"/>
    </source>
</evidence>
<feature type="domain" description="Cytochrome c assembly protein" evidence="6">
    <location>
        <begin position="71"/>
        <end position="270"/>
    </location>
</feature>
<feature type="transmembrane region" description="Helical" evidence="5">
    <location>
        <begin position="253"/>
        <end position="276"/>
    </location>
</feature>
<protein>
    <submittedName>
        <fullName evidence="7">HemX protein</fullName>
    </submittedName>
</protein>
<evidence type="ECO:0000256" key="5">
    <source>
        <dbReference type="SAM" id="Phobius"/>
    </source>
</evidence>
<comment type="subcellular location">
    <subcellularLocation>
        <location evidence="1">Membrane</location>
        <topology evidence="1">Multi-pass membrane protein</topology>
    </subcellularLocation>
</comment>
<keyword evidence="4 5" id="KW-0472">Membrane</keyword>
<dbReference type="AlphaFoldDB" id="A0A4R6TZX4"/>
<evidence type="ECO:0000256" key="2">
    <source>
        <dbReference type="ARBA" id="ARBA00022692"/>
    </source>
</evidence>
<dbReference type="GO" id="GO:0005886">
    <property type="term" value="C:plasma membrane"/>
    <property type="evidence" value="ECO:0007669"/>
    <property type="project" value="TreeGrafter"/>
</dbReference>